<dbReference type="InterPro" id="IPR006083">
    <property type="entry name" value="PRK/URK"/>
</dbReference>
<feature type="domain" description="Phosphoribulokinase/uridine kinase" evidence="1">
    <location>
        <begin position="32"/>
        <end position="173"/>
    </location>
</feature>
<dbReference type="GO" id="GO:0005524">
    <property type="term" value="F:ATP binding"/>
    <property type="evidence" value="ECO:0007669"/>
    <property type="project" value="InterPro"/>
</dbReference>
<organism evidence="2">
    <name type="scientific">Phaffia rhodozyma</name>
    <name type="common">Yeast</name>
    <name type="synonym">Xanthophyllomyces dendrorhous</name>
    <dbReference type="NCBI Taxonomy" id="264483"/>
    <lineage>
        <taxon>Eukaryota</taxon>
        <taxon>Fungi</taxon>
        <taxon>Dikarya</taxon>
        <taxon>Basidiomycota</taxon>
        <taxon>Agaricomycotina</taxon>
        <taxon>Tremellomycetes</taxon>
        <taxon>Cystofilobasidiales</taxon>
        <taxon>Mrakiaceae</taxon>
        <taxon>Phaffia</taxon>
    </lineage>
</organism>
<keyword evidence="2" id="KW-0418">Kinase</keyword>
<dbReference type="AlphaFoldDB" id="A0A0F7SJK7"/>
<reference evidence="2" key="1">
    <citation type="submission" date="2014-08" db="EMBL/GenBank/DDBJ databases">
        <authorList>
            <person name="Sharma Rahul"/>
            <person name="Thines Marco"/>
        </authorList>
    </citation>
    <scope>NUCLEOTIDE SEQUENCE</scope>
</reference>
<evidence type="ECO:0000313" key="2">
    <source>
        <dbReference type="EMBL" id="CDZ97529.1"/>
    </source>
</evidence>
<proteinExistence type="predicted"/>
<protein>
    <submittedName>
        <fullName evidence="2">Predicted panthothenate kinase/uridine kinase-related protein</fullName>
    </submittedName>
</protein>
<dbReference type="GO" id="GO:0016301">
    <property type="term" value="F:kinase activity"/>
    <property type="evidence" value="ECO:0007669"/>
    <property type="project" value="UniProtKB-KW"/>
</dbReference>
<dbReference type="SUPFAM" id="SSF52540">
    <property type="entry name" value="P-loop containing nucleoside triphosphate hydrolases"/>
    <property type="match status" value="1"/>
</dbReference>
<name>A0A0F7SJK7_PHARH</name>
<evidence type="ECO:0000259" key="1">
    <source>
        <dbReference type="Pfam" id="PF00485"/>
    </source>
</evidence>
<sequence length="196" mass="22128">MAETVDQFRCRGIGMDGWHHSRQTLSSFEDPEEAFRRRGAHFTFDAPAYYQFIQSLRSPTHADQAIPFPTFSHSLKDPSPSEQPIEPSDDLVLIEGLYVLLDISPWSEAAALLDAKIWIEADHTLTRERLIRRHIETGVEQTASAAQNRVDGSDMLNAQFIQDRLIKTDVTVVHVKSEGFDGEGVERNVCFQLDAS</sequence>
<keyword evidence="2" id="KW-0808">Transferase</keyword>
<dbReference type="Pfam" id="PF00485">
    <property type="entry name" value="PRK"/>
    <property type="match status" value="1"/>
</dbReference>
<dbReference type="InterPro" id="IPR027417">
    <property type="entry name" value="P-loop_NTPase"/>
</dbReference>
<accession>A0A0F7SJK7</accession>
<dbReference type="Gene3D" id="3.40.50.300">
    <property type="entry name" value="P-loop containing nucleotide triphosphate hydrolases"/>
    <property type="match status" value="1"/>
</dbReference>
<dbReference type="EMBL" id="LN483211">
    <property type="protein sequence ID" value="CDZ97529.1"/>
    <property type="molecule type" value="Genomic_DNA"/>
</dbReference>